<evidence type="ECO:0000256" key="1">
    <source>
        <dbReference type="SAM" id="MobiDB-lite"/>
    </source>
</evidence>
<feature type="compositionally biased region" description="Low complexity" evidence="1">
    <location>
        <begin position="131"/>
        <end position="140"/>
    </location>
</feature>
<feature type="region of interest" description="Disordered" evidence="1">
    <location>
        <begin position="1"/>
        <end position="28"/>
    </location>
</feature>
<dbReference type="EMBL" id="MU072309">
    <property type="protein sequence ID" value="KAF5825643.1"/>
    <property type="molecule type" value="Genomic_DNA"/>
</dbReference>
<feature type="compositionally biased region" description="Polar residues" evidence="1">
    <location>
        <begin position="284"/>
        <end position="304"/>
    </location>
</feature>
<feature type="compositionally biased region" description="Polar residues" evidence="1">
    <location>
        <begin position="367"/>
        <end position="376"/>
    </location>
</feature>
<organism evidence="2 3">
    <name type="scientific">Dunaliella salina</name>
    <name type="common">Green alga</name>
    <name type="synonym">Protococcus salinus</name>
    <dbReference type="NCBI Taxonomy" id="3046"/>
    <lineage>
        <taxon>Eukaryota</taxon>
        <taxon>Viridiplantae</taxon>
        <taxon>Chlorophyta</taxon>
        <taxon>core chlorophytes</taxon>
        <taxon>Chlorophyceae</taxon>
        <taxon>CS clade</taxon>
        <taxon>Chlamydomonadales</taxon>
        <taxon>Dunaliellaceae</taxon>
        <taxon>Dunaliella</taxon>
    </lineage>
</organism>
<feature type="region of interest" description="Disordered" evidence="1">
    <location>
        <begin position="131"/>
        <end position="203"/>
    </location>
</feature>
<feature type="compositionally biased region" description="Polar residues" evidence="1">
    <location>
        <begin position="328"/>
        <end position="338"/>
    </location>
</feature>
<protein>
    <submittedName>
        <fullName evidence="2">Uncharacterized protein</fullName>
    </submittedName>
</protein>
<keyword evidence="3" id="KW-1185">Reference proteome</keyword>
<feature type="region of interest" description="Disordered" evidence="1">
    <location>
        <begin position="82"/>
        <end position="114"/>
    </location>
</feature>
<proteinExistence type="predicted"/>
<comment type="caution">
    <text evidence="2">The sequence shown here is derived from an EMBL/GenBank/DDBJ whole genome shotgun (WGS) entry which is preliminary data.</text>
</comment>
<evidence type="ECO:0000313" key="2">
    <source>
        <dbReference type="EMBL" id="KAF5825643.1"/>
    </source>
</evidence>
<sequence length="376" mass="38979">MNNSGSDSRNTSGSLLQEGDVANHPFASTFSVEVPQPCAPDLHATLDTPEQHSMHTAALCKPQLDNAATDTAGAHIMQWQLPVQQQQQQQQQEGGSIDADSVPPAYNPTPASPFHAWGLSSAAAGALTSSPSLQEVNQQHQSHHNHLHQQLPQHGSGSRDDSGDTVGSDDGNGAGSVVLGEESSERELWRWAQDSPTRNASHTVDVDPSVHCGCGSSACVCDPAAEEAEHTQASPSLPLLPTMGSTAAQGKKKGAVTSPQTLLRGHSDAALALEGAATPAPPITHNSTRLQGGESPQSNRQTASLTHHHHTPLYPPPLSATQPAHAGTTHSNIDATGGNTEGAAAQQPAPPPAAASPFDVAGEHSCQHQCSTGERE</sequence>
<dbReference type="Proteomes" id="UP000815325">
    <property type="component" value="Unassembled WGS sequence"/>
</dbReference>
<feature type="compositionally biased region" description="Polar residues" evidence="1">
    <location>
        <begin position="1"/>
        <end position="15"/>
    </location>
</feature>
<feature type="region of interest" description="Disordered" evidence="1">
    <location>
        <begin position="231"/>
        <end position="258"/>
    </location>
</feature>
<evidence type="ECO:0000313" key="3">
    <source>
        <dbReference type="Proteomes" id="UP000815325"/>
    </source>
</evidence>
<gene>
    <name evidence="2" type="ORF">DUNSADRAFT_7883</name>
</gene>
<feature type="region of interest" description="Disordered" evidence="1">
    <location>
        <begin position="278"/>
        <end position="376"/>
    </location>
</feature>
<reference evidence="2" key="1">
    <citation type="submission" date="2017-08" db="EMBL/GenBank/DDBJ databases">
        <authorList>
            <person name="Polle J.E."/>
            <person name="Barry K."/>
            <person name="Cushman J."/>
            <person name="Schmutz J."/>
            <person name="Tran D."/>
            <person name="Hathwaick L.T."/>
            <person name="Yim W.C."/>
            <person name="Jenkins J."/>
            <person name="Mckie-Krisberg Z.M."/>
            <person name="Prochnik S."/>
            <person name="Lindquist E."/>
            <person name="Dockter R.B."/>
            <person name="Adam C."/>
            <person name="Molina H."/>
            <person name="Bunkerborg J."/>
            <person name="Jin E."/>
            <person name="Buchheim M."/>
            <person name="Magnuson J."/>
        </authorList>
    </citation>
    <scope>NUCLEOTIDE SEQUENCE</scope>
    <source>
        <strain evidence="2">CCAP 19/18</strain>
    </source>
</reference>
<name>A0ABQ7FT41_DUNSA</name>
<accession>A0ABQ7FT41</accession>